<evidence type="ECO:0000256" key="1">
    <source>
        <dbReference type="ARBA" id="ARBA00004370"/>
    </source>
</evidence>
<feature type="non-terminal residue" evidence="7">
    <location>
        <position position="1"/>
    </location>
</feature>
<evidence type="ECO:0000256" key="6">
    <source>
        <dbReference type="ARBA" id="ARBA00023180"/>
    </source>
</evidence>
<comment type="subcellular location">
    <subcellularLocation>
        <location evidence="1">Membrane</location>
    </subcellularLocation>
</comment>
<dbReference type="GO" id="GO:0005044">
    <property type="term" value="F:scavenger receptor activity"/>
    <property type="evidence" value="ECO:0007669"/>
    <property type="project" value="TreeGrafter"/>
</dbReference>
<accession>A0A6S7LD22</accession>
<evidence type="ECO:0000256" key="3">
    <source>
        <dbReference type="ARBA" id="ARBA00022692"/>
    </source>
</evidence>
<name>A0A6S7LD22_PARCT</name>
<dbReference type="PRINTS" id="PR01609">
    <property type="entry name" value="CD36FAMILY"/>
</dbReference>
<keyword evidence="4" id="KW-1133">Transmembrane helix</keyword>
<evidence type="ECO:0000313" key="8">
    <source>
        <dbReference type="Proteomes" id="UP001152795"/>
    </source>
</evidence>
<keyword evidence="5" id="KW-0472">Membrane</keyword>
<dbReference type="InterPro" id="IPR002159">
    <property type="entry name" value="CD36_fam"/>
</dbReference>
<dbReference type="Pfam" id="PF01130">
    <property type="entry name" value="CD36"/>
    <property type="match status" value="1"/>
</dbReference>
<keyword evidence="6" id="KW-0325">Glycoprotein</keyword>
<keyword evidence="8" id="KW-1185">Reference proteome</keyword>
<dbReference type="PANTHER" id="PTHR11923:SF51">
    <property type="entry name" value="LYSOSOME MEMBRANE PROTEIN 2"/>
    <property type="match status" value="1"/>
</dbReference>
<proteinExistence type="inferred from homology"/>
<dbReference type="Proteomes" id="UP001152795">
    <property type="component" value="Unassembled WGS sequence"/>
</dbReference>
<dbReference type="PANTHER" id="PTHR11923">
    <property type="entry name" value="SCAVENGER RECEPTOR CLASS B TYPE-1 SR-B1"/>
    <property type="match status" value="1"/>
</dbReference>
<evidence type="ECO:0000313" key="7">
    <source>
        <dbReference type="EMBL" id="CAB4035442.1"/>
    </source>
</evidence>
<evidence type="ECO:0000256" key="2">
    <source>
        <dbReference type="ARBA" id="ARBA00010532"/>
    </source>
</evidence>
<reference evidence="7" key="1">
    <citation type="submission" date="2020-04" db="EMBL/GenBank/DDBJ databases">
        <authorList>
            <person name="Alioto T."/>
            <person name="Alioto T."/>
            <person name="Gomez Garrido J."/>
        </authorList>
    </citation>
    <scope>NUCLEOTIDE SEQUENCE</scope>
    <source>
        <strain evidence="7">A484AB</strain>
    </source>
</reference>
<dbReference type="GO" id="GO:0016020">
    <property type="term" value="C:membrane"/>
    <property type="evidence" value="ECO:0007669"/>
    <property type="project" value="UniProtKB-SubCell"/>
</dbReference>
<dbReference type="AlphaFoldDB" id="A0A6S7LD22"/>
<gene>
    <name evidence="7" type="ORF">PACLA_8A050493</name>
</gene>
<protein>
    <submittedName>
        <fullName evidence="7">Lysosome membrane 2-like</fullName>
    </submittedName>
</protein>
<dbReference type="EMBL" id="CACRXK020021056">
    <property type="protein sequence ID" value="CAB4035442.1"/>
    <property type="molecule type" value="Genomic_DNA"/>
</dbReference>
<sequence>TLPWWNSLSANTINGTGGERFRPFIEKDDELYVFVTDICRSLKVTYDSTVTVHGIDLYRFTPPKEVFDNGNINPENKGFCVTGPNKVCLPSGLLDVNPCKGGARAPPFVASTPHFYLGDPLLYQLFNLVPNKEKHATFIDIEPNTGLAMQGHKRLQLNFAIPRSLNIKNILLNVNTSDVLFIPSFSTDEFAKISEEDADDFKKSVLLPLRVAKVMPYVMIGLGALLLIIAVIIVIVCRSNRRKTTSGANGECMCIE</sequence>
<organism evidence="7 8">
    <name type="scientific">Paramuricea clavata</name>
    <name type="common">Red gorgonian</name>
    <name type="synonym">Violescent sea-whip</name>
    <dbReference type="NCBI Taxonomy" id="317549"/>
    <lineage>
        <taxon>Eukaryota</taxon>
        <taxon>Metazoa</taxon>
        <taxon>Cnidaria</taxon>
        <taxon>Anthozoa</taxon>
        <taxon>Octocorallia</taxon>
        <taxon>Malacalcyonacea</taxon>
        <taxon>Plexauridae</taxon>
        <taxon>Paramuricea</taxon>
    </lineage>
</organism>
<comment type="caution">
    <text evidence="7">The sequence shown here is derived from an EMBL/GenBank/DDBJ whole genome shotgun (WGS) entry which is preliminary data.</text>
</comment>
<evidence type="ECO:0000256" key="4">
    <source>
        <dbReference type="ARBA" id="ARBA00022989"/>
    </source>
</evidence>
<dbReference type="GO" id="GO:0005737">
    <property type="term" value="C:cytoplasm"/>
    <property type="evidence" value="ECO:0007669"/>
    <property type="project" value="TreeGrafter"/>
</dbReference>
<comment type="similarity">
    <text evidence="2">Belongs to the CD36 family.</text>
</comment>
<dbReference type="OrthoDB" id="6020686at2759"/>
<keyword evidence="3" id="KW-0812">Transmembrane</keyword>
<evidence type="ECO:0000256" key="5">
    <source>
        <dbReference type="ARBA" id="ARBA00023136"/>
    </source>
</evidence>